<feature type="compositionally biased region" description="Low complexity" evidence="1">
    <location>
        <begin position="459"/>
        <end position="472"/>
    </location>
</feature>
<feature type="region of interest" description="Disordered" evidence="1">
    <location>
        <begin position="572"/>
        <end position="624"/>
    </location>
</feature>
<feature type="compositionally biased region" description="Basic and acidic residues" evidence="1">
    <location>
        <begin position="311"/>
        <end position="336"/>
    </location>
</feature>
<feature type="compositionally biased region" description="Basic residues" evidence="1">
    <location>
        <begin position="598"/>
        <end position="607"/>
    </location>
</feature>
<feature type="compositionally biased region" description="Basic and acidic residues" evidence="1">
    <location>
        <begin position="120"/>
        <end position="130"/>
    </location>
</feature>
<protein>
    <submittedName>
        <fullName evidence="2">Uncharacterized protein</fullName>
    </submittedName>
</protein>
<sequence>MGHRWKRWRASPAAGFEIDLLSTAFGLPSRRDIKRADRKATIQTVYQYENTSDDTLDSLLIQESDNSSDDADTENIRRIPATNVSQQQAVVLQSSPSRKRQHPQGRVPSSTSQHRPLVKKARDVPLENKVKRPKPKRTGGSARKAKTMASKSTSPTRSIPSVTEPPNSPMNCSPQVVPNVNTFHSLGPFGQQFCSGATSQPRFAPRQTHIPLHMPQYARAYVFQPSTKPPLREAIANARDTRSKPQASQFQKLRSFQEQLDCARERLSNKPDDAQLQQDEQNAQGQLNNILNFIVTEKTRGRQESLSTSDTRLDSKGQHPVKDEGQENAAHDKDAIISKSQISSGSQKREDQTLRFNHQKSRSPSCTIRHHLCSGCGHVDGVINDASVVEMATQESFSKIEQNPRSCASTAFSPNATNGSKDSSCSYLSHLPNTRNNRNPNRGKHTNTLRLEDGLSGKSTSVPVSPAISSSVFLPGRRSGSTQRRAQRASTPHLNENHLGSSGDLAENKQYHVPYVEDVDSIMEEVEMPGSHCNDIEALQSKDDTNHSMNTKIDKKDGSSIARGESCFVSYQTPHSRDRSIPEMYSTNSSGQRTVKYDHRRKNASRHQHTESVPNETSSQESQARFSNGVFGKTGVFEQSKVDHLSNDAFRHSSPLVEFERSSFSGSFDKTLPQIGPHTVETEQSKYSAFRSSRGAFERKQTGFNMFDYSDMNANRSKSRSPDVSDDGSISNDRRTEYSFKYGSNPYPYSSQDNTGRSSFSSSSSSRDGNEAFSQRPTEAPHSRSVFTNYSCSSDNPYYKPRRRCFPVSSDGEFRSSWNWNNSQQQVNTSRGFTKTKFDNGVPHPIIEEPTSPPPSPIRKPMLLGKLIISHPVAHNL</sequence>
<dbReference type="EMBL" id="JASWJB010000310">
    <property type="protein sequence ID" value="KAK2591772.1"/>
    <property type="molecule type" value="Genomic_DNA"/>
</dbReference>
<feature type="region of interest" description="Disordered" evidence="1">
    <location>
        <begin position="674"/>
        <end position="694"/>
    </location>
</feature>
<feature type="compositionally biased region" description="Polar residues" evidence="1">
    <location>
        <begin position="479"/>
        <end position="500"/>
    </location>
</feature>
<keyword evidence="3" id="KW-1185">Reference proteome</keyword>
<evidence type="ECO:0000313" key="2">
    <source>
        <dbReference type="EMBL" id="KAK2591772.1"/>
    </source>
</evidence>
<feature type="region of interest" description="Disordered" evidence="1">
    <location>
        <begin position="78"/>
        <end position="170"/>
    </location>
</feature>
<accession>A0AAJ0CHI5</accession>
<gene>
    <name evidence="2" type="ORF">QQS21_010531</name>
</gene>
<name>A0AAJ0CHI5_9HYPO</name>
<reference evidence="2" key="1">
    <citation type="submission" date="2023-06" db="EMBL/GenBank/DDBJ databases">
        <title>Conoideocrella luteorostrata (Hypocreales: Clavicipitaceae), a potential biocontrol fungus for elongate hemlock scale in United States Christmas tree production areas.</title>
        <authorList>
            <person name="Barrett H."/>
            <person name="Lovett B."/>
            <person name="Macias A.M."/>
            <person name="Stajich J.E."/>
            <person name="Kasson M.T."/>
        </authorList>
    </citation>
    <scope>NUCLEOTIDE SEQUENCE</scope>
    <source>
        <strain evidence="2">ARSEF 14590</strain>
    </source>
</reference>
<feature type="region of interest" description="Disordered" evidence="1">
    <location>
        <begin position="397"/>
        <end position="505"/>
    </location>
</feature>
<feature type="compositionally biased region" description="Low complexity" evidence="1">
    <location>
        <begin position="337"/>
        <end position="346"/>
    </location>
</feature>
<dbReference type="AlphaFoldDB" id="A0AAJ0CHI5"/>
<evidence type="ECO:0000256" key="1">
    <source>
        <dbReference type="SAM" id="MobiDB-lite"/>
    </source>
</evidence>
<proteinExistence type="predicted"/>
<feature type="compositionally biased region" description="Polar residues" evidence="1">
    <location>
        <begin position="747"/>
        <end position="757"/>
    </location>
</feature>
<feature type="compositionally biased region" description="Polar residues" evidence="1">
    <location>
        <begin position="397"/>
        <end position="427"/>
    </location>
</feature>
<organism evidence="2 3">
    <name type="scientific">Conoideocrella luteorostrata</name>
    <dbReference type="NCBI Taxonomy" id="1105319"/>
    <lineage>
        <taxon>Eukaryota</taxon>
        <taxon>Fungi</taxon>
        <taxon>Dikarya</taxon>
        <taxon>Ascomycota</taxon>
        <taxon>Pezizomycotina</taxon>
        <taxon>Sordariomycetes</taxon>
        <taxon>Hypocreomycetidae</taxon>
        <taxon>Hypocreales</taxon>
        <taxon>Clavicipitaceae</taxon>
        <taxon>Conoideocrella</taxon>
    </lineage>
</organism>
<evidence type="ECO:0000313" key="3">
    <source>
        <dbReference type="Proteomes" id="UP001251528"/>
    </source>
</evidence>
<feature type="compositionally biased region" description="Low complexity" evidence="1">
    <location>
        <begin position="84"/>
        <end position="96"/>
    </location>
</feature>
<feature type="region of interest" description="Disordered" evidence="1">
    <location>
        <begin position="300"/>
        <end position="361"/>
    </location>
</feature>
<dbReference type="Proteomes" id="UP001251528">
    <property type="component" value="Unassembled WGS sequence"/>
</dbReference>
<feature type="region of interest" description="Disordered" evidence="1">
    <location>
        <begin position="713"/>
        <end position="787"/>
    </location>
</feature>
<feature type="compositionally biased region" description="Polar residues" evidence="1">
    <location>
        <begin position="149"/>
        <end position="170"/>
    </location>
</feature>
<comment type="caution">
    <text evidence="2">The sequence shown here is derived from an EMBL/GenBank/DDBJ whole genome shotgun (WGS) entry which is preliminary data.</text>
</comment>
<feature type="compositionally biased region" description="Polar residues" evidence="1">
    <location>
        <begin position="611"/>
        <end position="624"/>
    </location>
</feature>